<accession>X7ECH0</accession>
<comment type="caution">
    <text evidence="6">The sequence shown here is derived from an EMBL/GenBank/DDBJ whole genome shotgun (WGS) entry which is preliminary data.</text>
</comment>
<dbReference type="eggNOG" id="COG2356">
    <property type="taxonomic scope" value="Bacteria"/>
</dbReference>
<dbReference type="GO" id="GO:0016787">
    <property type="term" value="F:hydrolase activity"/>
    <property type="evidence" value="ECO:0007669"/>
    <property type="project" value="UniProtKB-KW"/>
</dbReference>
<feature type="domain" description="Endonuclease/exonuclease/phosphatase" evidence="5">
    <location>
        <begin position="27"/>
        <end position="192"/>
    </location>
</feature>
<sequence>MKVSAIPLALAACLVAVTPAFSDTLVGSWNVKHLGWDNDKDITAVARIASAFDLVALQEVMSMDGLQALETELEHLTGEDWQSMASDEIGRGSYRERYAFLWQTDEVTWLDGAVVFIDDRDAFSREPFSMRFETADAYRFVLASAHLIWGDSQDEREVEAAALASYRRWLDESFPETPVYIAGDFNLAPDNAAWQGLGEIASPLVTDGATTLSPVDGRFANLYDNIWVPAGTPLPVAASGILDFPSELGLTHETARTYVTDHAPVWMLLDPGSDWIERPPHVSAGAYSDDKARELTGAADAPIRGNRTSSIYHLESCPGYDQMADRNIVAFETEADAIASGYRMARNC</sequence>
<evidence type="ECO:0000313" key="7">
    <source>
        <dbReference type="Proteomes" id="UP000022447"/>
    </source>
</evidence>
<dbReference type="SMART" id="SM00476">
    <property type="entry name" value="DNaseIc"/>
    <property type="match status" value="1"/>
</dbReference>
<evidence type="ECO:0000256" key="2">
    <source>
        <dbReference type="ARBA" id="ARBA00022722"/>
    </source>
</evidence>
<feature type="signal peptide" evidence="4">
    <location>
        <begin position="1"/>
        <end position="22"/>
    </location>
</feature>
<reference evidence="6 7" key="1">
    <citation type="submission" date="2014-01" db="EMBL/GenBank/DDBJ databases">
        <title>Roseivivax halodurans JCM 10272 Genome Sequencing.</title>
        <authorList>
            <person name="Lai Q."/>
            <person name="Li G."/>
            <person name="Shao Z."/>
        </authorList>
    </citation>
    <scope>NUCLEOTIDE SEQUENCE [LARGE SCALE GENOMIC DNA]</scope>
    <source>
        <strain evidence="6 7">JCM 10272</strain>
    </source>
</reference>
<keyword evidence="3" id="KW-0378">Hydrolase</keyword>
<evidence type="ECO:0000259" key="5">
    <source>
        <dbReference type="Pfam" id="PF03372"/>
    </source>
</evidence>
<dbReference type="AlphaFoldDB" id="X7ECH0"/>
<dbReference type="Proteomes" id="UP000022447">
    <property type="component" value="Unassembled WGS sequence"/>
</dbReference>
<dbReference type="InterPro" id="IPR035451">
    <property type="entry name" value="Ada-like_dom_sf"/>
</dbReference>
<dbReference type="InterPro" id="IPR005135">
    <property type="entry name" value="Endo/exonuclease/phosphatase"/>
</dbReference>
<evidence type="ECO:0000313" key="6">
    <source>
        <dbReference type="EMBL" id="ETX13570.1"/>
    </source>
</evidence>
<dbReference type="PANTHER" id="PTHR11371:SF31">
    <property type="entry name" value="EXTRACELLULAR NUCLEASE"/>
    <property type="match status" value="1"/>
</dbReference>
<evidence type="ECO:0000256" key="3">
    <source>
        <dbReference type="ARBA" id="ARBA00022801"/>
    </source>
</evidence>
<dbReference type="RefSeq" id="WP_037264883.1">
    <property type="nucleotide sequence ID" value="NZ_JALZ01000023.1"/>
</dbReference>
<protein>
    <recommendedName>
        <fullName evidence="5">Endonuclease/exonuclease/phosphatase domain-containing protein</fullName>
    </recommendedName>
</protein>
<dbReference type="Gene3D" id="3.40.10.10">
    <property type="entry name" value="DNA Methylphosphotriester Repair Domain"/>
    <property type="match status" value="1"/>
</dbReference>
<dbReference type="GO" id="GO:0006308">
    <property type="term" value="P:DNA catabolic process"/>
    <property type="evidence" value="ECO:0007669"/>
    <property type="project" value="InterPro"/>
</dbReference>
<dbReference type="Pfam" id="PF03372">
    <property type="entry name" value="Exo_endo_phos"/>
    <property type="match status" value="1"/>
</dbReference>
<dbReference type="GO" id="GO:0004536">
    <property type="term" value="F:DNA nuclease activity"/>
    <property type="evidence" value="ECO:0007669"/>
    <property type="project" value="InterPro"/>
</dbReference>
<dbReference type="SUPFAM" id="SSF57884">
    <property type="entry name" value="Ada DNA repair protein, N-terminal domain (N-Ada 10)"/>
    <property type="match status" value="1"/>
</dbReference>
<dbReference type="CDD" id="cd10283">
    <property type="entry name" value="MnuA_DNase1-like"/>
    <property type="match status" value="1"/>
</dbReference>
<dbReference type="PANTHER" id="PTHR11371">
    <property type="entry name" value="DEOXYRIBONUCLEASE"/>
    <property type="match status" value="1"/>
</dbReference>
<gene>
    <name evidence="6" type="ORF">OCH239_09835</name>
</gene>
<evidence type="ECO:0000256" key="4">
    <source>
        <dbReference type="SAM" id="SignalP"/>
    </source>
</evidence>
<dbReference type="Gene3D" id="3.60.10.10">
    <property type="entry name" value="Endonuclease/exonuclease/phosphatase"/>
    <property type="match status" value="1"/>
</dbReference>
<dbReference type="STRING" id="1449350.OCH239_09835"/>
<dbReference type="InterPro" id="IPR016202">
    <property type="entry name" value="DNase_I"/>
</dbReference>
<proteinExistence type="inferred from homology"/>
<keyword evidence="2" id="KW-0540">Nuclease</keyword>
<keyword evidence="7" id="KW-1185">Reference proteome</keyword>
<feature type="chain" id="PRO_5004979621" description="Endonuclease/exonuclease/phosphatase domain-containing protein" evidence="4">
    <location>
        <begin position="23"/>
        <end position="348"/>
    </location>
</feature>
<dbReference type="SUPFAM" id="SSF56219">
    <property type="entry name" value="DNase I-like"/>
    <property type="match status" value="1"/>
</dbReference>
<dbReference type="EMBL" id="JALZ01000023">
    <property type="protein sequence ID" value="ETX13570.1"/>
    <property type="molecule type" value="Genomic_DNA"/>
</dbReference>
<organism evidence="6 7">
    <name type="scientific">Roseivivax halodurans JCM 10272</name>
    <dbReference type="NCBI Taxonomy" id="1449350"/>
    <lineage>
        <taxon>Bacteria</taxon>
        <taxon>Pseudomonadati</taxon>
        <taxon>Pseudomonadota</taxon>
        <taxon>Alphaproteobacteria</taxon>
        <taxon>Rhodobacterales</taxon>
        <taxon>Roseobacteraceae</taxon>
        <taxon>Roseivivax</taxon>
    </lineage>
</organism>
<comment type="similarity">
    <text evidence="1">Belongs to the DNase I family.</text>
</comment>
<dbReference type="OrthoDB" id="1201035at2"/>
<dbReference type="eggNOG" id="COG3568">
    <property type="taxonomic scope" value="Bacteria"/>
</dbReference>
<keyword evidence="4" id="KW-0732">Signal</keyword>
<name>X7ECH0_9RHOB</name>
<evidence type="ECO:0000256" key="1">
    <source>
        <dbReference type="ARBA" id="ARBA00007359"/>
    </source>
</evidence>
<dbReference type="InterPro" id="IPR036691">
    <property type="entry name" value="Endo/exonu/phosph_ase_sf"/>
</dbReference>